<organism evidence="1 2">
    <name type="scientific">Microvirga guangxiensis</name>
    <dbReference type="NCBI Taxonomy" id="549386"/>
    <lineage>
        <taxon>Bacteria</taxon>
        <taxon>Pseudomonadati</taxon>
        <taxon>Pseudomonadota</taxon>
        <taxon>Alphaproteobacteria</taxon>
        <taxon>Hyphomicrobiales</taxon>
        <taxon>Methylobacteriaceae</taxon>
        <taxon>Microvirga</taxon>
    </lineage>
</organism>
<dbReference type="EMBL" id="FMVJ01000003">
    <property type="protein sequence ID" value="SCY34249.1"/>
    <property type="molecule type" value="Genomic_DNA"/>
</dbReference>
<reference evidence="1 2" key="1">
    <citation type="submission" date="2016-10" db="EMBL/GenBank/DDBJ databases">
        <authorList>
            <person name="de Groot N.N."/>
        </authorList>
    </citation>
    <scope>NUCLEOTIDE SEQUENCE [LARGE SCALE GENOMIC DNA]</scope>
    <source>
        <strain evidence="1 2">CGMCC 1.7666</strain>
    </source>
</reference>
<evidence type="ECO:0000313" key="1">
    <source>
        <dbReference type="EMBL" id="SCY34249.1"/>
    </source>
</evidence>
<protein>
    <submittedName>
        <fullName evidence="1">Uncharacterized protein</fullName>
    </submittedName>
</protein>
<evidence type="ECO:0000313" key="2">
    <source>
        <dbReference type="Proteomes" id="UP000199569"/>
    </source>
</evidence>
<accession>A0A1G5F4S0</accession>
<gene>
    <name evidence="1" type="ORF">SAMN02927923_01219</name>
</gene>
<name>A0A1G5F4S0_9HYPH</name>
<keyword evidence="2" id="KW-1185">Reference proteome</keyword>
<proteinExistence type="predicted"/>
<dbReference type="Proteomes" id="UP000199569">
    <property type="component" value="Unassembled WGS sequence"/>
</dbReference>
<sequence>MRSCNGYACSFSKTLKEALPHFSSRIRNRLASSPLQGRLPLLLTPGLKSGFAKCIFPNLLKVCRSLGEIDRFYAFNDALKGYLFLTLDDFIPEFTCKLAIAS</sequence>
<dbReference type="AlphaFoldDB" id="A0A1G5F4S0"/>